<evidence type="ECO:0000256" key="1">
    <source>
        <dbReference type="SAM" id="SignalP"/>
    </source>
</evidence>
<keyword evidence="1" id="KW-0732">Signal</keyword>
<dbReference type="InterPro" id="IPR021615">
    <property type="entry name" value="Omp28"/>
</dbReference>
<evidence type="ECO:0000313" key="2">
    <source>
        <dbReference type="EMBL" id="HIX44774.1"/>
    </source>
</evidence>
<dbReference type="Proteomes" id="UP000824246">
    <property type="component" value="Unassembled WGS sequence"/>
</dbReference>
<proteinExistence type="predicted"/>
<gene>
    <name evidence="2" type="ORF">H9982_00995</name>
</gene>
<feature type="signal peptide" evidence="1">
    <location>
        <begin position="1"/>
        <end position="24"/>
    </location>
</feature>
<name>A0A9D1VPR7_9BACT</name>
<sequence length="590" mass="64727">MTRNILYTFIILCLTVLSGHSAQAASLIVGYCDGELAEKGVGKSGIGTISVAVCFPQEMLAQYAGTHITGIRVGLTTSENMTELVGWVRTDLTGDNAASGSFATQTAGWNETDFDTPYLIDGNSDLYLGYSFTQQLKQAKCISLVGKPSQYGYYLAKDNEWQDKGLESEGVVSIEMYIEGDNLPANDLEIESCFFDNNVQPTGTPFSATCVIRNVASSPIEGYNLTYQINDGEELQLTVGKTLQYRQRDTLRIEIPADALPLGVSSLSTSVAIKGDVADDNTDNNSQTIPFATYDNTFNHIVLLEQFTSEECPNCPRGIFAIDDAMKVYGDKVVHVAHHSGYTADWLTIDDSDTYVWLYGPDGSYAPAKMVDRRRLSEEYPVESIADADDVISAIEAVLPNPSLVEAIPVVNYNETTREAKITVTCSKIDAFDVQCPQSRLTLFLVEDSVKAVAQAGISSSSFKHANVVRDVASDDVWGDIIPWSGNEATMSYTVTIPEDWDETRMTAVVFVSNYNPDDRNDCNVYNAAKQSFNTPEAVGTTRINKEVSHTEFYSIQGFRLLSEPTDGIYIARIIYTDGSAAVIKRVARR</sequence>
<comment type="caution">
    <text evidence="2">The sequence shown here is derived from an EMBL/GenBank/DDBJ whole genome shotgun (WGS) entry which is preliminary data.</text>
</comment>
<dbReference type="EMBL" id="DXFB01000026">
    <property type="protein sequence ID" value="HIX44774.1"/>
    <property type="molecule type" value="Genomic_DNA"/>
</dbReference>
<dbReference type="Gene3D" id="2.60.40.10">
    <property type="entry name" value="Immunoglobulins"/>
    <property type="match status" value="1"/>
</dbReference>
<dbReference type="AlphaFoldDB" id="A0A9D1VPR7"/>
<organism evidence="2 3">
    <name type="scientific">Candidatus Barnesiella excrementipullorum</name>
    <dbReference type="NCBI Taxonomy" id="2838479"/>
    <lineage>
        <taxon>Bacteria</taxon>
        <taxon>Pseudomonadati</taxon>
        <taxon>Bacteroidota</taxon>
        <taxon>Bacteroidia</taxon>
        <taxon>Bacteroidales</taxon>
        <taxon>Barnesiellaceae</taxon>
        <taxon>Barnesiella</taxon>
    </lineage>
</organism>
<dbReference type="SUPFAM" id="SSF52833">
    <property type="entry name" value="Thioredoxin-like"/>
    <property type="match status" value="1"/>
</dbReference>
<feature type="chain" id="PRO_5038494116" evidence="1">
    <location>
        <begin position="25"/>
        <end position="590"/>
    </location>
</feature>
<evidence type="ECO:0000313" key="3">
    <source>
        <dbReference type="Proteomes" id="UP000824246"/>
    </source>
</evidence>
<dbReference type="Pfam" id="PF11551">
    <property type="entry name" value="Omp28"/>
    <property type="match status" value="1"/>
</dbReference>
<protein>
    <submittedName>
        <fullName evidence="2">Omp28-related outer membrane protein</fullName>
    </submittedName>
</protein>
<dbReference type="InterPro" id="IPR013783">
    <property type="entry name" value="Ig-like_fold"/>
</dbReference>
<dbReference type="InterPro" id="IPR036249">
    <property type="entry name" value="Thioredoxin-like_sf"/>
</dbReference>
<accession>A0A9D1VPR7</accession>
<reference evidence="2" key="2">
    <citation type="submission" date="2021-04" db="EMBL/GenBank/DDBJ databases">
        <authorList>
            <person name="Gilroy R."/>
        </authorList>
    </citation>
    <scope>NUCLEOTIDE SEQUENCE</scope>
    <source>
        <strain evidence="2">ChiHjej12B11-16260</strain>
    </source>
</reference>
<reference evidence="2" key="1">
    <citation type="journal article" date="2021" name="PeerJ">
        <title>Extensive microbial diversity within the chicken gut microbiome revealed by metagenomics and culture.</title>
        <authorList>
            <person name="Gilroy R."/>
            <person name="Ravi A."/>
            <person name="Getino M."/>
            <person name="Pursley I."/>
            <person name="Horton D.L."/>
            <person name="Alikhan N.F."/>
            <person name="Baker D."/>
            <person name="Gharbi K."/>
            <person name="Hall N."/>
            <person name="Watson M."/>
            <person name="Adriaenssens E.M."/>
            <person name="Foster-Nyarko E."/>
            <person name="Jarju S."/>
            <person name="Secka A."/>
            <person name="Antonio M."/>
            <person name="Oren A."/>
            <person name="Chaudhuri R.R."/>
            <person name="La Ragione R."/>
            <person name="Hildebrand F."/>
            <person name="Pallen M.J."/>
        </authorList>
    </citation>
    <scope>NUCLEOTIDE SEQUENCE</scope>
    <source>
        <strain evidence="2">ChiHjej12B11-16260</strain>
    </source>
</reference>